<evidence type="ECO:0000256" key="2">
    <source>
        <dbReference type="ARBA" id="ARBA00023134"/>
    </source>
</evidence>
<dbReference type="GO" id="GO:0003924">
    <property type="term" value="F:GTPase activity"/>
    <property type="evidence" value="ECO:0007669"/>
    <property type="project" value="InterPro"/>
</dbReference>
<dbReference type="PROSITE" id="PS51715">
    <property type="entry name" value="G_GB1_RHD3"/>
    <property type="match status" value="1"/>
</dbReference>
<dbReference type="AlphaFoldDB" id="A0A8C0XBU2"/>
<comment type="similarity">
    <text evidence="3">Belongs to the TRAFAC class dynamin-like GTPase superfamily. GB1/RHD3 GTPase family.</text>
</comment>
<protein>
    <recommendedName>
        <fullName evidence="4">GB1/RHD3-type G domain-containing protein</fullName>
    </recommendedName>
</protein>
<dbReference type="GO" id="GO:0005525">
    <property type="term" value="F:GTP binding"/>
    <property type="evidence" value="ECO:0007669"/>
    <property type="project" value="UniProtKB-KW"/>
</dbReference>
<evidence type="ECO:0000256" key="3">
    <source>
        <dbReference type="PROSITE-ProRule" id="PRU01052"/>
    </source>
</evidence>
<proteinExistence type="inferred from homology"/>
<evidence type="ECO:0000256" key="1">
    <source>
        <dbReference type="ARBA" id="ARBA00022741"/>
    </source>
</evidence>
<reference evidence="5" key="1">
    <citation type="submission" date="2023-09" db="UniProtKB">
        <authorList>
            <consortium name="Ensembl"/>
        </authorList>
    </citation>
    <scope>IDENTIFICATION</scope>
</reference>
<organism evidence="5">
    <name type="scientific">Castor canadensis</name>
    <name type="common">American beaver</name>
    <dbReference type="NCBI Taxonomy" id="51338"/>
    <lineage>
        <taxon>Eukaryota</taxon>
        <taxon>Metazoa</taxon>
        <taxon>Chordata</taxon>
        <taxon>Craniata</taxon>
        <taxon>Vertebrata</taxon>
        <taxon>Euteleostomi</taxon>
        <taxon>Mammalia</taxon>
        <taxon>Eutheria</taxon>
        <taxon>Euarchontoglires</taxon>
        <taxon>Glires</taxon>
        <taxon>Rodentia</taxon>
        <taxon>Castorimorpha</taxon>
        <taxon>Castoridae</taxon>
        <taxon>Castor</taxon>
    </lineage>
</organism>
<sequence length="96" mass="10820">LTQPDSLIFLVENRKEQLMLNSEALRFLEKTSQLLVVVAIVGLCHTGKSYLMNHLAGQNTHLNCLKPRASGCGVCPTPPTQTTHWSFWTPRAWEML</sequence>
<evidence type="ECO:0000259" key="4">
    <source>
        <dbReference type="PROSITE" id="PS51715"/>
    </source>
</evidence>
<dbReference type="PANTHER" id="PTHR10751">
    <property type="entry name" value="GUANYLATE BINDING PROTEIN"/>
    <property type="match status" value="1"/>
</dbReference>
<dbReference type="Pfam" id="PF02263">
    <property type="entry name" value="GBP"/>
    <property type="match status" value="1"/>
</dbReference>
<accession>A0A8C0XBU2</accession>
<dbReference type="SUPFAM" id="SSF52540">
    <property type="entry name" value="P-loop containing nucleoside triphosphate hydrolases"/>
    <property type="match status" value="1"/>
</dbReference>
<dbReference type="Ensembl" id="ENSCCNT00000029812.1">
    <property type="protein sequence ID" value="ENSCCNP00000023330.1"/>
    <property type="gene ID" value="ENSCCNG00000022879.1"/>
</dbReference>
<feature type="domain" description="GB1/RHD3-type G" evidence="4">
    <location>
        <begin position="32"/>
        <end position="96"/>
    </location>
</feature>
<keyword evidence="1" id="KW-0547">Nucleotide-binding</keyword>
<dbReference type="Gene3D" id="3.40.50.300">
    <property type="entry name" value="P-loop containing nucleotide triphosphate hydrolases"/>
    <property type="match status" value="1"/>
</dbReference>
<keyword evidence="2" id="KW-0342">GTP-binding</keyword>
<dbReference type="InterPro" id="IPR015894">
    <property type="entry name" value="Guanylate-bd_N"/>
</dbReference>
<evidence type="ECO:0000313" key="5">
    <source>
        <dbReference type="Ensembl" id="ENSCCNP00000023330.1"/>
    </source>
</evidence>
<dbReference type="InterPro" id="IPR027417">
    <property type="entry name" value="P-loop_NTPase"/>
</dbReference>
<dbReference type="InterPro" id="IPR030386">
    <property type="entry name" value="G_GB1_RHD3_dom"/>
</dbReference>
<name>A0A8C0XBU2_CASCN</name>